<accession>A0A843BCN4</accession>
<evidence type="ECO:0000313" key="2">
    <source>
        <dbReference type="EMBL" id="MBI1627092.1"/>
    </source>
</evidence>
<comment type="caution">
    <text evidence="2">The sequence shown here is derived from an EMBL/GenBank/DDBJ whole genome shotgun (WGS) entry which is preliminary data.</text>
</comment>
<proteinExistence type="predicted"/>
<dbReference type="AlphaFoldDB" id="A0A843BCN4"/>
<dbReference type="EMBL" id="JABBCQ020000045">
    <property type="protein sequence ID" value="MBI1627092.1"/>
    <property type="molecule type" value="Genomic_DNA"/>
</dbReference>
<protein>
    <recommendedName>
        <fullName evidence="1">ABC-three component systems C-terminal domain-containing protein</fullName>
    </recommendedName>
</protein>
<dbReference type="Pfam" id="PF20278">
    <property type="entry name" value="CTD2"/>
    <property type="match status" value="1"/>
</dbReference>
<gene>
    <name evidence="2" type="ORF">HF327_021750</name>
</gene>
<keyword evidence="3" id="KW-1185">Reference proteome</keyword>
<dbReference type="InterPro" id="IPR046918">
    <property type="entry name" value="ABC-3C_CTD2"/>
</dbReference>
<sequence length="362" mass="41160">MIKGKDKEIIKITHLREVWDLCRKDGVDIISLSKRDDKPTQNVYTWLTTWCGFKDWAHVVEKMRMLEIHCIGDESTLETRALESLNRHFSDSVIALSVLLDYIGDSTTDTNAVSCHSAAKHLQKLLRPDAQTWTQYLVGAIPGQSWTVAGTHDLVGTPTVLPPNPAAQIVSHHWRESIPNRRLRLHAEYVRPNKALTLPSAILRLALHLKHGSESMLLGEAAWRQGIRNELRGTLGDTERDLDNLPWFDNTEPLLCAMGRELSSPVDTLAESDDLHYAMNDAVWQQLQVCVGQKINDINDHDLLVAMAEKWKIWQAELNKDPDARFHLFEQMMYPQTEGINAKHALRIGPRTMELMEAAIMM</sequence>
<name>A0A843BCN4_9BURK</name>
<evidence type="ECO:0000313" key="3">
    <source>
        <dbReference type="Proteomes" id="UP000530032"/>
    </source>
</evidence>
<evidence type="ECO:0000259" key="1">
    <source>
        <dbReference type="Pfam" id="PF20278"/>
    </source>
</evidence>
<dbReference type="Proteomes" id="UP000530032">
    <property type="component" value="Unassembled WGS sequence"/>
</dbReference>
<reference evidence="2" key="1">
    <citation type="submission" date="2020-12" db="EMBL/GenBank/DDBJ databases">
        <title>Comamonas sp. nov., isolated from stream water.</title>
        <authorList>
            <person name="Park K.-H."/>
        </authorList>
    </citation>
    <scope>NUCLEOTIDE SEQUENCE</scope>
    <source>
        <strain evidence="2">EJ-4</strain>
    </source>
</reference>
<organism evidence="2 3">
    <name type="scientific">Comamonas suwonensis</name>
    <dbReference type="NCBI Taxonomy" id="2606214"/>
    <lineage>
        <taxon>Bacteria</taxon>
        <taxon>Pseudomonadati</taxon>
        <taxon>Pseudomonadota</taxon>
        <taxon>Betaproteobacteria</taxon>
        <taxon>Burkholderiales</taxon>
        <taxon>Comamonadaceae</taxon>
        <taxon>Comamonas</taxon>
    </lineage>
</organism>
<feature type="non-terminal residue" evidence="2">
    <location>
        <position position="362"/>
    </location>
</feature>
<feature type="domain" description="ABC-three component systems C-terminal" evidence="1">
    <location>
        <begin position="164"/>
        <end position="361"/>
    </location>
</feature>
<dbReference type="RefSeq" id="WP_198462429.1">
    <property type="nucleotide sequence ID" value="NZ_JABBCQ020000045.1"/>
</dbReference>